<evidence type="ECO:0000256" key="7">
    <source>
        <dbReference type="ARBA" id="ARBA00022989"/>
    </source>
</evidence>
<proteinExistence type="inferred from homology"/>
<dbReference type="Proteomes" id="UP000193942">
    <property type="component" value="Unassembled WGS sequence"/>
</dbReference>
<keyword evidence="5" id="KW-0997">Cell inner membrane</keyword>
<feature type="transmembrane region" description="Helical" evidence="9">
    <location>
        <begin position="89"/>
        <end position="106"/>
    </location>
</feature>
<sequence length="340" mass="35493">MNFTEEPKMSASSLPLPQGKSVSLKQFVSRHINEIGLLVVIAILYLVFSLNAPGFISLNNQMNVLRDAATIGIAAWAMTLIIISGEIDVSVGPMVAFVSVCLAFLLQFEVPLAIACLLVLLLGALMGTLAGVLRGVFNVPSFVATLGLWSALRGMGLFMTNALPVPIDENEVLDWLGGQFLGVPVSALIMMVLFALFVFISRKTAFGRSVFAVGGNATAAQLCGINVRRVRILIFTLSGLLAAVTGILLAARLGSGNAGAANGLEFDVIAAVVVGGTALSGGRGSLFGTLLGVLVITLIGNGLVLLGINSFFQQVVRGVIIVVAVLANILLTQRSSKAKR</sequence>
<dbReference type="PANTHER" id="PTHR32196">
    <property type="entry name" value="ABC TRANSPORTER PERMEASE PROTEIN YPHD-RELATED-RELATED"/>
    <property type="match status" value="1"/>
</dbReference>
<keyword evidence="6 9" id="KW-0812">Transmembrane</keyword>
<feature type="transmembrane region" description="Helical" evidence="9">
    <location>
        <begin position="314"/>
        <end position="331"/>
    </location>
</feature>
<feature type="transmembrane region" description="Helical" evidence="9">
    <location>
        <begin position="232"/>
        <end position="253"/>
    </location>
</feature>
<evidence type="ECO:0000313" key="11">
    <source>
        <dbReference type="Proteomes" id="UP000193942"/>
    </source>
</evidence>
<dbReference type="Pfam" id="PF02653">
    <property type="entry name" value="BPD_transp_2"/>
    <property type="match status" value="1"/>
</dbReference>
<organism evidence="10 11">
    <name type="scientific">Escherichia coli TA447</name>
    <dbReference type="NCBI Taxonomy" id="656447"/>
    <lineage>
        <taxon>Bacteria</taxon>
        <taxon>Pseudomonadati</taxon>
        <taxon>Pseudomonadota</taxon>
        <taxon>Gammaproteobacteria</taxon>
        <taxon>Enterobacterales</taxon>
        <taxon>Enterobacteriaceae</taxon>
        <taxon>Escherichia</taxon>
    </lineage>
</organism>
<evidence type="ECO:0000256" key="9">
    <source>
        <dbReference type="SAM" id="Phobius"/>
    </source>
</evidence>
<evidence type="ECO:0000256" key="2">
    <source>
        <dbReference type="ARBA" id="ARBA00007942"/>
    </source>
</evidence>
<evidence type="ECO:0000256" key="6">
    <source>
        <dbReference type="ARBA" id="ARBA00022692"/>
    </source>
</evidence>
<keyword evidence="3" id="KW-0813">Transport</keyword>
<evidence type="ECO:0000256" key="1">
    <source>
        <dbReference type="ARBA" id="ARBA00004429"/>
    </source>
</evidence>
<dbReference type="AlphaFoldDB" id="A0A1X3J2A9"/>
<name>A0A1X3J2A9_ECOLX</name>
<evidence type="ECO:0000256" key="3">
    <source>
        <dbReference type="ARBA" id="ARBA00022448"/>
    </source>
</evidence>
<evidence type="ECO:0000256" key="4">
    <source>
        <dbReference type="ARBA" id="ARBA00022475"/>
    </source>
</evidence>
<comment type="similarity">
    <text evidence="2">Belongs to the binding-protein-dependent transport system permease family. AraH/RbsC subfamily.</text>
</comment>
<keyword evidence="8 9" id="KW-0472">Membrane</keyword>
<protein>
    <submittedName>
        <fullName evidence="10">Putative ABC transporter permease protein YphD</fullName>
    </submittedName>
</protein>
<feature type="transmembrane region" description="Helical" evidence="9">
    <location>
        <begin position="35"/>
        <end position="58"/>
    </location>
</feature>
<keyword evidence="4" id="KW-1003">Cell membrane</keyword>
<dbReference type="GO" id="GO:0005886">
    <property type="term" value="C:plasma membrane"/>
    <property type="evidence" value="ECO:0007669"/>
    <property type="project" value="UniProtKB-SubCell"/>
</dbReference>
<dbReference type="GO" id="GO:0022857">
    <property type="term" value="F:transmembrane transporter activity"/>
    <property type="evidence" value="ECO:0007669"/>
    <property type="project" value="InterPro"/>
</dbReference>
<comment type="caution">
    <text evidence="10">The sequence shown here is derived from an EMBL/GenBank/DDBJ whole genome shotgun (WGS) entry which is preliminary data.</text>
</comment>
<feature type="transmembrane region" description="Helical" evidence="9">
    <location>
        <begin position="180"/>
        <end position="200"/>
    </location>
</feature>
<dbReference type="CDD" id="cd06579">
    <property type="entry name" value="TM_PBP1_transp_AraH_like"/>
    <property type="match status" value="1"/>
</dbReference>
<evidence type="ECO:0000256" key="5">
    <source>
        <dbReference type="ARBA" id="ARBA00022519"/>
    </source>
</evidence>
<evidence type="ECO:0000313" key="10">
    <source>
        <dbReference type="EMBL" id="OSK95031.1"/>
    </source>
</evidence>
<dbReference type="EMBL" id="ADIZ01000015">
    <property type="protein sequence ID" value="OSK95031.1"/>
    <property type="molecule type" value="Genomic_DNA"/>
</dbReference>
<feature type="transmembrane region" description="Helical" evidence="9">
    <location>
        <begin position="139"/>
        <end position="160"/>
    </location>
</feature>
<comment type="subcellular location">
    <subcellularLocation>
        <location evidence="1">Cell inner membrane</location>
        <topology evidence="1">Multi-pass membrane protein</topology>
    </subcellularLocation>
</comment>
<feature type="transmembrane region" description="Helical" evidence="9">
    <location>
        <begin position="112"/>
        <end position="132"/>
    </location>
</feature>
<dbReference type="PANTHER" id="PTHR32196:SF21">
    <property type="entry name" value="ABC TRANSPORTER PERMEASE PROTEIN YPHD-RELATED"/>
    <property type="match status" value="1"/>
</dbReference>
<evidence type="ECO:0000256" key="8">
    <source>
        <dbReference type="ARBA" id="ARBA00023136"/>
    </source>
</evidence>
<keyword evidence="7 9" id="KW-1133">Transmembrane helix</keyword>
<accession>A0A1X3J2A9</accession>
<gene>
    <name evidence="10" type="ORF">ECXG_01571</name>
</gene>
<reference evidence="10 11" key="1">
    <citation type="submission" date="2010-04" db="EMBL/GenBank/DDBJ databases">
        <title>The Genome Sequence of Escherichia coli TA447.</title>
        <authorList>
            <consortium name="The Broad Institute Genome Sequencing Platform"/>
            <consortium name="The Broad Institute Genome Sequencing Center for Infectious Disease"/>
            <person name="Feldgarden M."/>
            <person name="Gordon D.M."/>
            <person name="Johnson J.R."/>
            <person name="Johnston B.D."/>
            <person name="Young S."/>
            <person name="Zeng Q."/>
            <person name="Koehrsen M."/>
            <person name="Alvarado L."/>
            <person name="Berlin A.M."/>
            <person name="Borenstein D."/>
            <person name="Chapman S.B."/>
            <person name="Chen Z."/>
            <person name="Engels R."/>
            <person name="Freedman E."/>
            <person name="Gellesch M."/>
            <person name="Goldberg J."/>
            <person name="Griggs A."/>
            <person name="Gujja S."/>
            <person name="Heilman E.R."/>
            <person name="Heiman D.I."/>
            <person name="Hepburn T.A."/>
            <person name="Howarth C."/>
            <person name="Jen D."/>
            <person name="Larson L."/>
            <person name="Mehta T."/>
            <person name="Park D."/>
            <person name="Pearson M."/>
            <person name="Richards J."/>
            <person name="Roberts A."/>
            <person name="Saif S."/>
            <person name="Shea T.D."/>
            <person name="Shenoy N."/>
            <person name="Sisk P."/>
            <person name="Stolte C."/>
            <person name="Sykes S.N."/>
            <person name="Walk T."/>
            <person name="White J."/>
            <person name="Yandava C."/>
            <person name="Haas B."/>
            <person name="Henn M.R."/>
            <person name="Nusbaum C."/>
            <person name="Birren B."/>
        </authorList>
    </citation>
    <scope>NUCLEOTIDE SEQUENCE [LARGE SCALE GENOMIC DNA]</scope>
    <source>
        <strain evidence="10 11">TA447</strain>
    </source>
</reference>
<feature type="transmembrane region" description="Helical" evidence="9">
    <location>
        <begin position="286"/>
        <end position="308"/>
    </location>
</feature>
<feature type="transmembrane region" description="Helical" evidence="9">
    <location>
        <begin position="64"/>
        <end position="82"/>
    </location>
</feature>
<dbReference type="InterPro" id="IPR001851">
    <property type="entry name" value="ABC_transp_permease"/>
</dbReference>